<dbReference type="EMBL" id="BOMG01000042">
    <property type="protein sequence ID" value="GID54645.1"/>
    <property type="molecule type" value="Genomic_DNA"/>
</dbReference>
<evidence type="ECO:0000313" key="2">
    <source>
        <dbReference type="Proteomes" id="UP000612282"/>
    </source>
</evidence>
<protein>
    <submittedName>
        <fullName evidence="1">Uncharacterized protein</fullName>
    </submittedName>
</protein>
<dbReference type="RefSeq" id="WP_203795738.1">
    <property type="nucleotide sequence ID" value="NZ_BAAAQE010000036.1"/>
</dbReference>
<keyword evidence="2" id="KW-1185">Reference proteome</keyword>
<reference evidence="1 2" key="1">
    <citation type="submission" date="2021-01" db="EMBL/GenBank/DDBJ databases">
        <title>Whole genome shotgun sequence of Actinoplanes couchii NBRC 106145.</title>
        <authorList>
            <person name="Komaki H."/>
            <person name="Tamura T."/>
        </authorList>
    </citation>
    <scope>NUCLEOTIDE SEQUENCE [LARGE SCALE GENOMIC DNA]</scope>
    <source>
        <strain evidence="1 2">NBRC 106145</strain>
    </source>
</reference>
<comment type="caution">
    <text evidence="1">The sequence shown here is derived from an EMBL/GenBank/DDBJ whole genome shotgun (WGS) entry which is preliminary data.</text>
</comment>
<accession>A0ABQ3X8A4</accession>
<dbReference type="Proteomes" id="UP000612282">
    <property type="component" value="Unassembled WGS sequence"/>
</dbReference>
<organism evidence="1 2">
    <name type="scientific">Actinoplanes couchii</name>
    <dbReference type="NCBI Taxonomy" id="403638"/>
    <lineage>
        <taxon>Bacteria</taxon>
        <taxon>Bacillati</taxon>
        <taxon>Actinomycetota</taxon>
        <taxon>Actinomycetes</taxon>
        <taxon>Micromonosporales</taxon>
        <taxon>Micromonosporaceae</taxon>
        <taxon>Actinoplanes</taxon>
    </lineage>
</organism>
<name>A0ABQ3X8A4_9ACTN</name>
<gene>
    <name evidence="1" type="ORF">Aco03nite_030490</name>
</gene>
<proteinExistence type="predicted"/>
<evidence type="ECO:0000313" key="1">
    <source>
        <dbReference type="EMBL" id="GID54645.1"/>
    </source>
</evidence>
<sequence>MGIQVEFWRGGERIRGLPDPAGGVFDAAGDFDRLLGEWAHRFPLLGAVDPCGETSFGPERMAGLLAEIDVLAEQARDDVARRGLMRLRVMAQRCGDVSERLVFVGD</sequence>